<dbReference type="GO" id="GO:0051781">
    <property type="term" value="P:positive regulation of cell division"/>
    <property type="evidence" value="ECO:0007669"/>
    <property type="project" value="UniProtKB-KW"/>
</dbReference>
<proteinExistence type="inferred from homology"/>
<dbReference type="EMBL" id="CAXITT010000602">
    <property type="protein sequence ID" value="CAL1544186.1"/>
    <property type="molecule type" value="Genomic_DNA"/>
</dbReference>
<accession>A0AAV2IBG5</accession>
<dbReference type="PROSITE" id="PS50278">
    <property type="entry name" value="PDGF_2"/>
    <property type="match status" value="1"/>
</dbReference>
<keyword evidence="8" id="KW-1185">Reference proteome</keyword>
<feature type="signal peptide" evidence="5">
    <location>
        <begin position="1"/>
        <end position="24"/>
    </location>
</feature>
<dbReference type="GO" id="GO:0008284">
    <property type="term" value="P:positive regulation of cell population proliferation"/>
    <property type="evidence" value="ECO:0007669"/>
    <property type="project" value="TreeGrafter"/>
</dbReference>
<evidence type="ECO:0000256" key="2">
    <source>
        <dbReference type="ARBA" id="ARBA00023030"/>
    </source>
</evidence>
<keyword evidence="3" id="KW-0497">Mitogen</keyword>
<dbReference type="GO" id="GO:0070851">
    <property type="term" value="F:growth factor receptor binding"/>
    <property type="evidence" value="ECO:0007669"/>
    <property type="project" value="TreeGrafter"/>
</dbReference>
<protein>
    <recommendedName>
        <fullName evidence="6">Platelet-derived growth factor (PDGF) family profile domain-containing protein</fullName>
    </recommendedName>
</protein>
<dbReference type="GO" id="GO:0005615">
    <property type="term" value="C:extracellular space"/>
    <property type="evidence" value="ECO:0007669"/>
    <property type="project" value="TreeGrafter"/>
</dbReference>
<dbReference type="InterPro" id="IPR000072">
    <property type="entry name" value="PDGF/VEGF_dom"/>
</dbReference>
<feature type="compositionally biased region" description="Low complexity" evidence="4">
    <location>
        <begin position="302"/>
        <end position="322"/>
    </location>
</feature>
<dbReference type="PANTHER" id="PTHR11633:SF1">
    <property type="entry name" value="LD28763P"/>
    <property type="match status" value="1"/>
</dbReference>
<evidence type="ECO:0000313" key="8">
    <source>
        <dbReference type="Proteomes" id="UP001497497"/>
    </source>
</evidence>
<evidence type="ECO:0000313" key="7">
    <source>
        <dbReference type="EMBL" id="CAL1544186.1"/>
    </source>
</evidence>
<evidence type="ECO:0000256" key="3">
    <source>
        <dbReference type="ARBA" id="ARBA00023246"/>
    </source>
</evidence>
<keyword evidence="2" id="KW-0339">Growth factor</keyword>
<sequence length="363" mass="40039">MTMERLQVTLGFVFIGLFICLVRSQQDTMFEDTFQSENSSNDAMTLLQNVSTIEAFVALLTKNGRQMTISDIYSVNDSETGKMVIEGGGRLAEPDDCSPRLTTVRLNFTNDSRVVHFPRCTKIERCGGCCSSANLECVPAYAERVSLKVVKAEMKTLGSSHMTYTGFSTVIVDRHVTCRVQCSLNEQKCGPLKTFLQNQCSCRCKEYRRCQSPHIWDPESCDCKCAVEQNCCLAGQPCALVLNPSTCECSVDGRTLIESRANLTDEQRAQYRASLNQGNTANSSSDSTDAETPNSDEETTHETTPATTTTTTTTTTNTITTEQSPCAGQRCPPHMVSVWNTNVNRCACRPIPRNRSQGSSRNP</sequence>
<name>A0AAV2IBG5_LYMST</name>
<dbReference type="PANTHER" id="PTHR11633">
    <property type="entry name" value="PLATELET-DERIVED GROWTH FACTOR"/>
    <property type="match status" value="1"/>
</dbReference>
<evidence type="ECO:0000256" key="1">
    <source>
        <dbReference type="ARBA" id="ARBA00006686"/>
    </source>
</evidence>
<gene>
    <name evidence="7" type="ORF">GSLYS_00017699001</name>
</gene>
<dbReference type="SUPFAM" id="SSF57501">
    <property type="entry name" value="Cystine-knot cytokines"/>
    <property type="match status" value="1"/>
</dbReference>
<evidence type="ECO:0000256" key="5">
    <source>
        <dbReference type="SAM" id="SignalP"/>
    </source>
</evidence>
<dbReference type="AlphaFoldDB" id="A0AAV2IBG5"/>
<keyword evidence="5" id="KW-0732">Signal</keyword>
<feature type="domain" description="Platelet-derived growth factor (PDGF) family profile" evidence="6">
    <location>
        <begin position="103"/>
        <end position="185"/>
    </location>
</feature>
<evidence type="ECO:0000259" key="6">
    <source>
        <dbReference type="PROSITE" id="PS50278"/>
    </source>
</evidence>
<comment type="similarity">
    <text evidence="1">Belongs to the PDGF/VEGF growth factor family.</text>
</comment>
<dbReference type="GO" id="GO:0008083">
    <property type="term" value="F:growth factor activity"/>
    <property type="evidence" value="ECO:0007669"/>
    <property type="project" value="UniProtKB-KW"/>
</dbReference>
<dbReference type="InterPro" id="IPR029034">
    <property type="entry name" value="Cystine-knot_cytokine"/>
</dbReference>
<evidence type="ECO:0000256" key="4">
    <source>
        <dbReference type="SAM" id="MobiDB-lite"/>
    </source>
</evidence>
<feature type="compositionally biased region" description="Polar residues" evidence="4">
    <location>
        <begin position="275"/>
        <end position="293"/>
    </location>
</feature>
<dbReference type="Pfam" id="PF00341">
    <property type="entry name" value="PDGF"/>
    <property type="match status" value="1"/>
</dbReference>
<comment type="caution">
    <text evidence="7">The sequence shown here is derived from an EMBL/GenBank/DDBJ whole genome shotgun (WGS) entry which is preliminary data.</text>
</comment>
<dbReference type="GO" id="GO:0016020">
    <property type="term" value="C:membrane"/>
    <property type="evidence" value="ECO:0007669"/>
    <property type="project" value="InterPro"/>
</dbReference>
<dbReference type="Gene3D" id="2.10.90.10">
    <property type="entry name" value="Cystine-knot cytokines"/>
    <property type="match status" value="1"/>
</dbReference>
<feature type="region of interest" description="Disordered" evidence="4">
    <location>
        <begin position="275"/>
        <end position="331"/>
    </location>
</feature>
<organism evidence="7 8">
    <name type="scientific">Lymnaea stagnalis</name>
    <name type="common">Great pond snail</name>
    <name type="synonym">Helix stagnalis</name>
    <dbReference type="NCBI Taxonomy" id="6523"/>
    <lineage>
        <taxon>Eukaryota</taxon>
        <taxon>Metazoa</taxon>
        <taxon>Spiralia</taxon>
        <taxon>Lophotrochozoa</taxon>
        <taxon>Mollusca</taxon>
        <taxon>Gastropoda</taxon>
        <taxon>Heterobranchia</taxon>
        <taxon>Euthyneura</taxon>
        <taxon>Panpulmonata</taxon>
        <taxon>Hygrophila</taxon>
        <taxon>Lymnaeoidea</taxon>
        <taxon>Lymnaeidae</taxon>
        <taxon>Lymnaea</taxon>
    </lineage>
</organism>
<feature type="chain" id="PRO_5043898228" description="Platelet-derived growth factor (PDGF) family profile domain-containing protein" evidence="5">
    <location>
        <begin position="25"/>
        <end position="363"/>
    </location>
</feature>
<dbReference type="Proteomes" id="UP001497497">
    <property type="component" value="Unassembled WGS sequence"/>
</dbReference>
<reference evidence="7 8" key="1">
    <citation type="submission" date="2024-04" db="EMBL/GenBank/DDBJ databases">
        <authorList>
            <consortium name="Genoscope - CEA"/>
            <person name="William W."/>
        </authorList>
    </citation>
    <scope>NUCLEOTIDE SEQUENCE [LARGE SCALE GENOMIC DNA]</scope>
</reference>